<evidence type="ECO:0000256" key="1">
    <source>
        <dbReference type="SAM" id="MobiDB-lite"/>
    </source>
</evidence>
<dbReference type="RefSeq" id="WP_255927708.1">
    <property type="nucleotide sequence ID" value="NZ_JANFNH010000011.1"/>
</dbReference>
<evidence type="ECO:0000313" key="3">
    <source>
        <dbReference type="Proteomes" id="UP001206206"/>
    </source>
</evidence>
<sequence length="69" mass="7665">MSNRDRRTSAAAEDRRRTGTLVMHAMQYLNDPSGKPDGKFADVIITGCTASKGNKNYPPKGHGYPRKDR</sequence>
<evidence type="ECO:0000313" key="2">
    <source>
        <dbReference type="EMBL" id="MCQ4043003.1"/>
    </source>
</evidence>
<dbReference type="Proteomes" id="UP001206206">
    <property type="component" value="Unassembled WGS sequence"/>
</dbReference>
<protein>
    <submittedName>
        <fullName evidence="2">Uncharacterized protein</fullName>
    </submittedName>
</protein>
<keyword evidence="3" id="KW-1185">Reference proteome</keyword>
<reference evidence="2 3" key="1">
    <citation type="submission" date="2022-06" db="EMBL/GenBank/DDBJ databases">
        <title>Draft genome sequence of type strain Streptomyces rubrisoli DSM 42083.</title>
        <authorList>
            <person name="Duangmal K."/>
            <person name="Klaysubun C."/>
        </authorList>
    </citation>
    <scope>NUCLEOTIDE SEQUENCE [LARGE SCALE GENOMIC DNA]</scope>
    <source>
        <strain evidence="2 3">DSM 42083</strain>
    </source>
</reference>
<comment type="caution">
    <text evidence="2">The sequence shown here is derived from an EMBL/GenBank/DDBJ whole genome shotgun (WGS) entry which is preliminary data.</text>
</comment>
<name>A0ABT1PFK9_9ACTN</name>
<dbReference type="EMBL" id="JANFNH010000011">
    <property type="protein sequence ID" value="MCQ4043003.1"/>
    <property type="molecule type" value="Genomic_DNA"/>
</dbReference>
<accession>A0ABT1PFK9</accession>
<gene>
    <name evidence="2" type="ORF">NON19_13400</name>
</gene>
<proteinExistence type="predicted"/>
<feature type="region of interest" description="Disordered" evidence="1">
    <location>
        <begin position="49"/>
        <end position="69"/>
    </location>
</feature>
<organism evidence="2 3">
    <name type="scientific">Streptantibioticus rubrisoli</name>
    <dbReference type="NCBI Taxonomy" id="1387313"/>
    <lineage>
        <taxon>Bacteria</taxon>
        <taxon>Bacillati</taxon>
        <taxon>Actinomycetota</taxon>
        <taxon>Actinomycetes</taxon>
        <taxon>Kitasatosporales</taxon>
        <taxon>Streptomycetaceae</taxon>
        <taxon>Streptantibioticus</taxon>
    </lineage>
</organism>